<dbReference type="GO" id="GO:0012505">
    <property type="term" value="C:endomembrane system"/>
    <property type="evidence" value="ECO:0007669"/>
    <property type="project" value="UniProtKB-SubCell"/>
</dbReference>
<keyword evidence="4" id="KW-0254">Endocytosis</keyword>
<evidence type="ECO:0000256" key="9">
    <source>
        <dbReference type="ARBA" id="ARBA00023157"/>
    </source>
</evidence>
<dbReference type="PROSITE" id="PS50068">
    <property type="entry name" value="LDLRA_2"/>
    <property type="match status" value="2"/>
</dbReference>
<sequence>MNFDEKYFDFCYYVFLSYSLCIYARTSDFNGENRRTVLKDSNTIPHIFGLTVLDDYLYWTDWTYRGILRASKFNGDNVTVVTQTALLPYGIKAYYEGAQPKGRNPCGENNGDCQQLCLVSPHEGNTTTINKCSCADGFALSSKDNKTCESDCPKETHFLCAGSGSESSACISKKYWCDNVAQCSDKSDEDDCPPRICLSNQFQCHNGRACILDTKLCDGRANCDDGSDEKYCSSS</sequence>
<keyword evidence="5" id="KW-0812">Transmembrane</keyword>
<evidence type="ECO:0000256" key="7">
    <source>
        <dbReference type="ARBA" id="ARBA00022989"/>
    </source>
</evidence>
<dbReference type="SUPFAM" id="SSF57424">
    <property type="entry name" value="LDL receptor-like module"/>
    <property type="match status" value="2"/>
</dbReference>
<dbReference type="InterPro" id="IPR011042">
    <property type="entry name" value="6-blade_b-propeller_TolB-like"/>
</dbReference>
<keyword evidence="6" id="KW-0677">Repeat</keyword>
<accession>A0A915IQH5</accession>
<evidence type="ECO:0000256" key="4">
    <source>
        <dbReference type="ARBA" id="ARBA00022583"/>
    </source>
</evidence>
<comment type="caution">
    <text evidence="12">Lacks conserved residue(s) required for the propagation of feature annotation.</text>
</comment>
<dbReference type="PANTHER" id="PTHR22722:SF14">
    <property type="entry name" value="MEGALIN, ISOFORM A"/>
    <property type="match status" value="1"/>
</dbReference>
<evidence type="ECO:0000256" key="10">
    <source>
        <dbReference type="ARBA" id="ARBA00023170"/>
    </source>
</evidence>
<evidence type="ECO:0000256" key="2">
    <source>
        <dbReference type="ARBA" id="ARBA00004308"/>
    </source>
</evidence>
<dbReference type="Gene3D" id="4.10.400.10">
    <property type="entry name" value="Low-density Lipoprotein Receptor"/>
    <property type="match status" value="2"/>
</dbReference>
<keyword evidence="11" id="KW-0325">Glycoprotein</keyword>
<dbReference type="AlphaFoldDB" id="A0A915IQH5"/>
<dbReference type="InterPro" id="IPR036055">
    <property type="entry name" value="LDL_receptor-like_sf"/>
</dbReference>
<reference evidence="14" key="1">
    <citation type="submission" date="2022-11" db="UniProtKB">
        <authorList>
            <consortium name="WormBaseParasite"/>
        </authorList>
    </citation>
    <scope>IDENTIFICATION</scope>
</reference>
<keyword evidence="13" id="KW-1185">Reference proteome</keyword>
<evidence type="ECO:0000256" key="11">
    <source>
        <dbReference type="ARBA" id="ARBA00023180"/>
    </source>
</evidence>
<dbReference type="CDD" id="cd00112">
    <property type="entry name" value="LDLa"/>
    <property type="match status" value="2"/>
</dbReference>
<dbReference type="Pfam" id="PF14670">
    <property type="entry name" value="FXa_inhibition"/>
    <property type="match status" value="1"/>
</dbReference>
<dbReference type="WBParaSite" id="nRc.2.0.1.t16257-RA">
    <property type="protein sequence ID" value="nRc.2.0.1.t16257-RA"/>
    <property type="gene ID" value="nRc.2.0.1.g16257"/>
</dbReference>
<proteinExistence type="predicted"/>
<dbReference type="GO" id="GO:0043235">
    <property type="term" value="C:receptor complex"/>
    <property type="evidence" value="ECO:0007669"/>
    <property type="project" value="TreeGrafter"/>
</dbReference>
<evidence type="ECO:0000256" key="5">
    <source>
        <dbReference type="ARBA" id="ARBA00022692"/>
    </source>
</evidence>
<dbReference type="Pfam" id="PF00057">
    <property type="entry name" value="Ldl_recept_a"/>
    <property type="match status" value="1"/>
</dbReference>
<dbReference type="GO" id="GO:0016324">
    <property type="term" value="C:apical plasma membrane"/>
    <property type="evidence" value="ECO:0007669"/>
    <property type="project" value="TreeGrafter"/>
</dbReference>
<evidence type="ECO:0000313" key="14">
    <source>
        <dbReference type="WBParaSite" id="nRc.2.0.1.t16257-RA"/>
    </source>
</evidence>
<dbReference type="InterPro" id="IPR000033">
    <property type="entry name" value="LDLR_classB_rpt"/>
</dbReference>
<feature type="disulfide bond" evidence="12">
    <location>
        <begin position="217"/>
        <end position="232"/>
    </location>
</feature>
<comment type="subcellular location">
    <subcellularLocation>
        <location evidence="2">Endomembrane system</location>
    </subcellularLocation>
    <subcellularLocation>
        <location evidence="1">Membrane</location>
        <topology evidence="1">Single-pass membrane protein</topology>
    </subcellularLocation>
</comment>
<evidence type="ECO:0000256" key="12">
    <source>
        <dbReference type="PROSITE-ProRule" id="PRU00124"/>
    </source>
</evidence>
<dbReference type="InterPro" id="IPR002172">
    <property type="entry name" value="LDrepeatLR_classA_rpt"/>
</dbReference>
<evidence type="ECO:0000256" key="6">
    <source>
        <dbReference type="ARBA" id="ARBA00022737"/>
    </source>
</evidence>
<evidence type="ECO:0000313" key="13">
    <source>
        <dbReference type="Proteomes" id="UP000887565"/>
    </source>
</evidence>
<organism evidence="13 14">
    <name type="scientific">Romanomermis culicivorax</name>
    <name type="common">Nematode worm</name>
    <dbReference type="NCBI Taxonomy" id="13658"/>
    <lineage>
        <taxon>Eukaryota</taxon>
        <taxon>Metazoa</taxon>
        <taxon>Ecdysozoa</taxon>
        <taxon>Nematoda</taxon>
        <taxon>Enoplea</taxon>
        <taxon>Dorylaimia</taxon>
        <taxon>Mermithida</taxon>
        <taxon>Mermithoidea</taxon>
        <taxon>Mermithidae</taxon>
        <taxon>Romanomermis</taxon>
    </lineage>
</organism>
<keyword evidence="10" id="KW-0675">Receptor</keyword>
<feature type="disulfide bond" evidence="12">
    <location>
        <begin position="177"/>
        <end position="192"/>
    </location>
</feature>
<protein>
    <submittedName>
        <fullName evidence="14">Uncharacterized protein</fullName>
    </submittedName>
</protein>
<dbReference type="PRINTS" id="PR00261">
    <property type="entry name" value="LDLRECEPTOR"/>
</dbReference>
<dbReference type="GO" id="GO:0042562">
    <property type="term" value="F:hormone binding"/>
    <property type="evidence" value="ECO:0007669"/>
    <property type="project" value="TreeGrafter"/>
</dbReference>
<dbReference type="PANTHER" id="PTHR22722">
    <property type="entry name" value="LOW-DENSITY LIPOPROTEIN RECEPTOR-RELATED PROTEIN 2-RELATED"/>
    <property type="match status" value="1"/>
</dbReference>
<dbReference type="SMART" id="SM00192">
    <property type="entry name" value="LDLa"/>
    <property type="match status" value="2"/>
</dbReference>
<dbReference type="SUPFAM" id="SSF63825">
    <property type="entry name" value="YWTD domain"/>
    <property type="match status" value="1"/>
</dbReference>
<dbReference type="Gene3D" id="2.120.10.30">
    <property type="entry name" value="TolB, C-terminal domain"/>
    <property type="match status" value="1"/>
</dbReference>
<keyword evidence="8" id="KW-0472">Membrane</keyword>
<evidence type="ECO:0000256" key="3">
    <source>
        <dbReference type="ARBA" id="ARBA00022536"/>
    </source>
</evidence>
<dbReference type="SMART" id="SM00135">
    <property type="entry name" value="LY"/>
    <property type="match status" value="1"/>
</dbReference>
<dbReference type="InterPro" id="IPR051221">
    <property type="entry name" value="LDLR-related"/>
</dbReference>
<name>A0A915IQH5_ROMCU</name>
<keyword evidence="9 12" id="KW-1015">Disulfide bond</keyword>
<dbReference type="PROSITE" id="PS01209">
    <property type="entry name" value="LDLRA_1"/>
    <property type="match status" value="1"/>
</dbReference>
<keyword evidence="3" id="KW-0245">EGF-like domain</keyword>
<evidence type="ECO:0000256" key="1">
    <source>
        <dbReference type="ARBA" id="ARBA00004167"/>
    </source>
</evidence>
<dbReference type="InterPro" id="IPR023415">
    <property type="entry name" value="LDLR_class-A_CS"/>
</dbReference>
<evidence type="ECO:0000256" key="8">
    <source>
        <dbReference type="ARBA" id="ARBA00023136"/>
    </source>
</evidence>
<dbReference type="Proteomes" id="UP000887565">
    <property type="component" value="Unplaced"/>
</dbReference>
<keyword evidence="7" id="KW-1133">Transmembrane helix</keyword>
<dbReference type="GO" id="GO:0006898">
    <property type="term" value="P:receptor-mediated endocytosis"/>
    <property type="evidence" value="ECO:0007669"/>
    <property type="project" value="TreeGrafter"/>
</dbReference>